<dbReference type="InterPro" id="IPR002885">
    <property type="entry name" value="PPR_rpt"/>
</dbReference>
<dbReference type="EMBL" id="JBAMMX010000010">
    <property type="protein sequence ID" value="KAK6932560.1"/>
    <property type="molecule type" value="Genomic_DNA"/>
</dbReference>
<accession>A0AAN8VE38</accession>
<dbReference type="Pfam" id="PF01535">
    <property type="entry name" value="PPR"/>
    <property type="match status" value="3"/>
</dbReference>
<evidence type="ECO:0000313" key="5">
    <source>
        <dbReference type="Proteomes" id="UP001370490"/>
    </source>
</evidence>
<dbReference type="GO" id="GO:0003729">
    <property type="term" value="F:mRNA binding"/>
    <property type="evidence" value="ECO:0007669"/>
    <property type="project" value="UniProtKB-ARBA"/>
</dbReference>
<sequence>MKLARLAQNLWRSSSFYGRQTCHNLIFSKPISIPSRTPQEKSLYKRISPIGDPYVSIVPVLNQWVEEGNNVGKEELRSIIQQLRHYKRYNHALEVAAWMCNKRFIPPSQNDVAIHLNLIYKVYGLKQAEEYFANAPKTLKGYAVYSALVECYAYEKSVEKAEALLEQIKGVGMPRMPNFYNNMMKLYYLTRNYEKLDDVMHEMQVRGVSFDKYTYGIRLRAYADASDDAGIDKIVAMVESNTPANMDGIFLVVAAEGYLKVGQEAKAVKMLQNLEGLLKKGRRNSHAFDSLIRMYGEIGMKDKLYGIWNLYKTKGKIYNNGYRGMLASLMKCDDVGGAKRIFEEWESTKLTSDIRIPNMLVNAYARKGLLEEAEIIIKKASAKGIEPLASTWSYIAEGYLRRGDIKQTAEAIRKAILVCTPNGRLKKETLVTFLEYLEVMGNRKGAEELIGTMAKDIFSADAHEKVTSLLEDVKQQSSRLGLNKKRCFEKELTSP</sequence>
<comment type="caution">
    <text evidence="4">The sequence shown here is derived from an EMBL/GenBank/DDBJ whole genome shotgun (WGS) entry which is preliminary data.</text>
</comment>
<evidence type="ECO:0000313" key="4">
    <source>
        <dbReference type="EMBL" id="KAK6932560.1"/>
    </source>
</evidence>
<dbReference type="Gene3D" id="1.25.40.10">
    <property type="entry name" value="Tetratricopeptide repeat domain"/>
    <property type="match status" value="2"/>
</dbReference>
<proteinExistence type="inferred from homology"/>
<evidence type="ECO:0000256" key="2">
    <source>
        <dbReference type="ARBA" id="ARBA00022737"/>
    </source>
</evidence>
<evidence type="ECO:0000256" key="1">
    <source>
        <dbReference type="ARBA" id="ARBA00007626"/>
    </source>
</evidence>
<dbReference type="GO" id="GO:0005739">
    <property type="term" value="C:mitochondrion"/>
    <property type="evidence" value="ECO:0007669"/>
    <property type="project" value="TreeGrafter"/>
</dbReference>
<keyword evidence="2" id="KW-0677">Repeat</keyword>
<feature type="repeat" description="PPR" evidence="3">
    <location>
        <begin position="353"/>
        <end position="387"/>
    </location>
</feature>
<keyword evidence="5" id="KW-1185">Reference proteome</keyword>
<dbReference type="Proteomes" id="UP001370490">
    <property type="component" value="Unassembled WGS sequence"/>
</dbReference>
<dbReference type="AlphaFoldDB" id="A0AAN8VE38"/>
<name>A0AAN8VE38_9MAGN</name>
<dbReference type="PROSITE" id="PS51375">
    <property type="entry name" value="PPR"/>
    <property type="match status" value="1"/>
</dbReference>
<gene>
    <name evidence="4" type="ORF">RJ641_002184</name>
</gene>
<evidence type="ECO:0000256" key="3">
    <source>
        <dbReference type="PROSITE-ProRule" id="PRU00708"/>
    </source>
</evidence>
<protein>
    <submittedName>
        <fullName evidence="4">Pentatricopeptide repeat</fullName>
    </submittedName>
</protein>
<organism evidence="4 5">
    <name type="scientific">Dillenia turbinata</name>
    <dbReference type="NCBI Taxonomy" id="194707"/>
    <lineage>
        <taxon>Eukaryota</taxon>
        <taxon>Viridiplantae</taxon>
        <taxon>Streptophyta</taxon>
        <taxon>Embryophyta</taxon>
        <taxon>Tracheophyta</taxon>
        <taxon>Spermatophyta</taxon>
        <taxon>Magnoliopsida</taxon>
        <taxon>eudicotyledons</taxon>
        <taxon>Gunneridae</taxon>
        <taxon>Pentapetalae</taxon>
        <taxon>Dilleniales</taxon>
        <taxon>Dilleniaceae</taxon>
        <taxon>Dillenia</taxon>
    </lineage>
</organism>
<reference evidence="4 5" key="1">
    <citation type="submission" date="2023-12" db="EMBL/GenBank/DDBJ databases">
        <title>A high-quality genome assembly for Dillenia turbinata (Dilleniales).</title>
        <authorList>
            <person name="Chanderbali A."/>
        </authorList>
    </citation>
    <scope>NUCLEOTIDE SEQUENCE [LARGE SCALE GENOMIC DNA]</scope>
    <source>
        <strain evidence="4">LSX21</strain>
        <tissue evidence="4">Leaf</tissue>
    </source>
</reference>
<comment type="similarity">
    <text evidence="1">Belongs to the PPR family. P subfamily.</text>
</comment>
<dbReference type="PANTHER" id="PTHR45717">
    <property type="entry name" value="OS12G0527900 PROTEIN"/>
    <property type="match status" value="1"/>
</dbReference>
<dbReference type="PANTHER" id="PTHR45717:SF57">
    <property type="entry name" value="PENTACOTRIPEPTIDE-REPEAT REGION OF PRORP DOMAIN-CONTAINING PROTEIN"/>
    <property type="match status" value="1"/>
</dbReference>
<dbReference type="InterPro" id="IPR011990">
    <property type="entry name" value="TPR-like_helical_dom_sf"/>
</dbReference>